<proteinExistence type="predicted"/>
<evidence type="ECO:0000313" key="1">
    <source>
        <dbReference type="EMBL" id="SFV61773.1"/>
    </source>
</evidence>
<dbReference type="EMBL" id="FPHC01000064">
    <property type="protein sequence ID" value="SFV61773.1"/>
    <property type="molecule type" value="Genomic_DNA"/>
</dbReference>
<organism evidence="1">
    <name type="scientific">hydrothermal vent metagenome</name>
    <dbReference type="NCBI Taxonomy" id="652676"/>
    <lineage>
        <taxon>unclassified sequences</taxon>
        <taxon>metagenomes</taxon>
        <taxon>ecological metagenomes</taxon>
    </lineage>
</organism>
<dbReference type="AlphaFoldDB" id="A0A1W1C7Q9"/>
<reference evidence="1" key="1">
    <citation type="submission" date="2016-10" db="EMBL/GenBank/DDBJ databases">
        <authorList>
            <person name="de Groot N.N."/>
        </authorList>
    </citation>
    <scope>NUCLEOTIDE SEQUENCE</scope>
</reference>
<name>A0A1W1C7Q9_9ZZZZ</name>
<protein>
    <submittedName>
        <fullName evidence="1">Uncharacterized protein</fullName>
    </submittedName>
</protein>
<sequence>MSRRVDEPEADKHTFKGMVWSRSRKKQERCLRLLRFFY</sequence>
<accession>A0A1W1C7Q9</accession>
<gene>
    <name evidence="1" type="ORF">MNB_SV-6-1021</name>
</gene>